<comment type="catalytic activity">
    <reaction evidence="19">
        <text>Ca(2+)(in) + 3 Na(+)(out) = Ca(2+)(out) + 3 Na(+)(in)</text>
        <dbReference type="Rhea" id="RHEA:69955"/>
        <dbReference type="ChEBI" id="CHEBI:29101"/>
        <dbReference type="ChEBI" id="CHEBI:29108"/>
    </reaction>
</comment>
<evidence type="ECO:0000256" key="16">
    <source>
        <dbReference type="ARBA" id="ARBA00023136"/>
    </source>
</evidence>
<evidence type="ECO:0000256" key="2">
    <source>
        <dbReference type="ARBA" id="ARBA00007489"/>
    </source>
</evidence>
<dbReference type="SUPFAM" id="SSF141072">
    <property type="entry name" value="CalX-like"/>
    <property type="match status" value="2"/>
</dbReference>
<feature type="transmembrane region" description="Helical" evidence="20">
    <location>
        <begin position="32"/>
        <end position="57"/>
    </location>
</feature>
<accession>A0AAW2HZY9</accession>
<dbReference type="InterPro" id="IPR051171">
    <property type="entry name" value="CaCA"/>
</dbReference>
<evidence type="ECO:0000313" key="22">
    <source>
        <dbReference type="EMBL" id="KAL0275303.1"/>
    </source>
</evidence>
<evidence type="ECO:0000256" key="11">
    <source>
        <dbReference type="ARBA" id="ARBA00022837"/>
    </source>
</evidence>
<sequence length="835" mass="91827">MAKENSTGEVCAPGLLLPMIDKGGWNPGARGVIYFIGLLYSFIGVSVVTDIFMGAVVNITSKTRKVYLAKSRNRKQNGPYNAVGGNIEVRDQPEVVEVRVWNDTVANLTLMALGTSAPEILLACIEIVGHNFESGELGPGTIVGSAAFNLLIITAICLVSVPSGESRRIRQFRVFVVCSLFSIFAYIWLMIVLLFVSPHVVELWEAIATFLMFPGLVLFAYATDKDWCRLKNFRKSKLKRQLELGAMRTEESEKMIIERQFFKDGKLNQENLIAFVKEMRKYSGLSHEDAALLAASKIADAEPHSTLHYRIGAVRGLTGSRKLRPRLSVRLQEVYDTINQHPHVPDIGEVPELLTETHAIIEFNAATCAVIENIGTFKVTIWRHGNVEREAKVRVETVDGSAKANEDYIPIDQVIVFASGECEKQIEVTIVDDNKWEPDEEFFLKLSLVKSDENLVQLGRISIMEITIIDDDKPGVISFEKRGYLVKESAEAAVLRIVRKFGADGDITMRWRTIDDTALSGRDYAGGSGEIVFKHGEVVKLLEIPIIDDSKAEVNECFEVELFDPTNGARLGIINRTCVTITNDDMFANTVEKLMLLTNMNIDAIAVCRKTWAAQMKDAMNVNGGDLENATTADYVLHFLSFGWKVLFSLIPPASILGGWLCFFVSLFGIGLVTALIGDIASTFGCIVGIRDAITAITLVAMGTSLPDTIASRTAAIRETYADTSVGNITGSNSVNVFLGLGLPWLIASIYHSSQDSVFRVPAGTLGFSVLLFSISAIIAFCLLILRRKASAFGAAELGGPLALKYFSGSILILLWVLYIVASCLQEYGYINVNF</sequence>
<dbReference type="GO" id="GO:0042383">
    <property type="term" value="C:sarcolemma"/>
    <property type="evidence" value="ECO:0007669"/>
    <property type="project" value="TreeGrafter"/>
</dbReference>
<evidence type="ECO:0000256" key="4">
    <source>
        <dbReference type="ARBA" id="ARBA00022449"/>
    </source>
</evidence>
<dbReference type="InterPro" id="IPR004837">
    <property type="entry name" value="NaCa_Exmemb"/>
</dbReference>
<dbReference type="GO" id="GO:0007154">
    <property type="term" value="P:cell communication"/>
    <property type="evidence" value="ECO:0007669"/>
    <property type="project" value="InterPro"/>
</dbReference>
<dbReference type="PANTHER" id="PTHR11878">
    <property type="entry name" value="SODIUM/CALCIUM EXCHANGER"/>
    <property type="match status" value="1"/>
</dbReference>
<dbReference type="EMBL" id="JARGDH010000002">
    <property type="protein sequence ID" value="KAL0275303.1"/>
    <property type="molecule type" value="Genomic_DNA"/>
</dbReference>
<feature type="transmembrane region" description="Helical" evidence="20">
    <location>
        <begin position="174"/>
        <end position="197"/>
    </location>
</feature>
<dbReference type="GO" id="GO:0098703">
    <property type="term" value="P:calcium ion import across plasma membrane"/>
    <property type="evidence" value="ECO:0007669"/>
    <property type="project" value="TreeGrafter"/>
</dbReference>
<evidence type="ECO:0000256" key="9">
    <source>
        <dbReference type="ARBA" id="ARBA00022729"/>
    </source>
</evidence>
<keyword evidence="3" id="KW-0813">Transport</keyword>
<keyword evidence="14" id="KW-0915">Sodium</keyword>
<evidence type="ECO:0000256" key="14">
    <source>
        <dbReference type="ARBA" id="ARBA00023053"/>
    </source>
</evidence>
<dbReference type="InterPro" id="IPR003644">
    <property type="entry name" value="Calx_beta"/>
</dbReference>
<evidence type="ECO:0000256" key="17">
    <source>
        <dbReference type="ARBA" id="ARBA00023180"/>
    </source>
</evidence>
<keyword evidence="4" id="KW-0050">Antiport</keyword>
<evidence type="ECO:0000256" key="13">
    <source>
        <dbReference type="ARBA" id="ARBA00022989"/>
    </source>
</evidence>
<feature type="transmembrane region" description="Helical" evidence="20">
    <location>
        <begin position="141"/>
        <end position="162"/>
    </location>
</feature>
<feature type="transmembrane region" description="Helical" evidence="20">
    <location>
        <begin position="108"/>
        <end position="129"/>
    </location>
</feature>
<keyword evidence="12" id="KW-0112">Calmodulin-binding</keyword>
<keyword evidence="15" id="KW-0406">Ion transport</keyword>
<dbReference type="Gene3D" id="2.60.40.2030">
    <property type="match status" value="2"/>
</dbReference>
<evidence type="ECO:0000256" key="18">
    <source>
        <dbReference type="ARBA" id="ARBA00023201"/>
    </source>
</evidence>
<feature type="domain" description="Calx-beta" evidence="21">
    <location>
        <begin position="348"/>
        <end position="447"/>
    </location>
</feature>
<keyword evidence="9" id="KW-0732">Signal</keyword>
<comment type="subcellular location">
    <subcellularLocation>
        <location evidence="1">Cell membrane</location>
        <topology evidence="1">Multi-pass membrane protein</topology>
    </subcellularLocation>
</comment>
<evidence type="ECO:0000256" key="10">
    <source>
        <dbReference type="ARBA" id="ARBA00022737"/>
    </source>
</evidence>
<reference evidence="22" key="1">
    <citation type="journal article" date="2024" name="Gigascience">
        <title>Chromosome-level genome of the poultry shaft louse Menopon gallinae provides insight into the host-switching and adaptive evolution of parasitic lice.</title>
        <authorList>
            <person name="Xu Y."/>
            <person name="Ma L."/>
            <person name="Liu S."/>
            <person name="Liang Y."/>
            <person name="Liu Q."/>
            <person name="He Z."/>
            <person name="Tian L."/>
            <person name="Duan Y."/>
            <person name="Cai W."/>
            <person name="Li H."/>
            <person name="Song F."/>
        </authorList>
    </citation>
    <scope>NUCLEOTIDE SEQUENCE</scope>
    <source>
        <strain evidence="22">Cailab_2023a</strain>
    </source>
</reference>
<evidence type="ECO:0000256" key="15">
    <source>
        <dbReference type="ARBA" id="ARBA00023065"/>
    </source>
</evidence>
<dbReference type="GO" id="GO:0046872">
    <property type="term" value="F:metal ion binding"/>
    <property type="evidence" value="ECO:0007669"/>
    <property type="project" value="UniProtKB-KW"/>
</dbReference>
<dbReference type="SMART" id="SM00237">
    <property type="entry name" value="Calx_beta"/>
    <property type="match status" value="2"/>
</dbReference>
<keyword evidence="6" id="KW-0109">Calcium transport</keyword>
<evidence type="ECO:0000256" key="5">
    <source>
        <dbReference type="ARBA" id="ARBA00022475"/>
    </source>
</evidence>
<dbReference type="GO" id="GO:0005432">
    <property type="term" value="F:calcium:sodium antiporter activity"/>
    <property type="evidence" value="ECO:0007669"/>
    <property type="project" value="InterPro"/>
</dbReference>
<keyword evidence="5" id="KW-1003">Cell membrane</keyword>
<evidence type="ECO:0000256" key="1">
    <source>
        <dbReference type="ARBA" id="ARBA00004651"/>
    </source>
</evidence>
<name>A0AAW2HZY9_9NEOP</name>
<evidence type="ECO:0000256" key="19">
    <source>
        <dbReference type="ARBA" id="ARBA00033667"/>
    </source>
</evidence>
<dbReference type="EMBL" id="JARGDH010000002">
    <property type="protein sequence ID" value="KAL0275304.1"/>
    <property type="molecule type" value="Genomic_DNA"/>
</dbReference>
<dbReference type="InterPro" id="IPR038081">
    <property type="entry name" value="CalX-like_sf"/>
</dbReference>
<keyword evidence="18" id="KW-0739">Sodium transport</keyword>
<feature type="domain" description="Calx-beta" evidence="21">
    <location>
        <begin position="464"/>
        <end position="563"/>
    </location>
</feature>
<dbReference type="Gene3D" id="1.20.1420.30">
    <property type="entry name" value="NCX, central ion-binding region"/>
    <property type="match status" value="2"/>
</dbReference>
<feature type="transmembrane region" description="Helical" evidence="20">
    <location>
        <begin position="806"/>
        <end position="825"/>
    </location>
</feature>
<dbReference type="EMBL" id="JARGDH010000002">
    <property type="protein sequence ID" value="KAL0275305.1"/>
    <property type="molecule type" value="Genomic_DNA"/>
</dbReference>
<keyword evidence="16 20" id="KW-0472">Membrane</keyword>
<gene>
    <name evidence="22" type="ORF">PYX00_003196</name>
</gene>
<feature type="transmembrane region" description="Helical" evidence="20">
    <location>
        <begin position="654"/>
        <end position="677"/>
    </location>
</feature>
<dbReference type="Pfam" id="PF03160">
    <property type="entry name" value="Calx-beta"/>
    <property type="match status" value="1"/>
</dbReference>
<feature type="transmembrane region" description="Helical" evidence="20">
    <location>
        <begin position="203"/>
        <end position="222"/>
    </location>
</feature>
<dbReference type="GO" id="GO:0030424">
    <property type="term" value="C:axon"/>
    <property type="evidence" value="ECO:0007669"/>
    <property type="project" value="TreeGrafter"/>
</dbReference>
<keyword evidence="8" id="KW-0479">Metal-binding</keyword>
<keyword evidence="10" id="KW-0677">Repeat</keyword>
<keyword evidence="17" id="KW-0325">Glycoprotein</keyword>
<evidence type="ECO:0000259" key="21">
    <source>
        <dbReference type="SMART" id="SM00237"/>
    </source>
</evidence>
<dbReference type="GO" id="GO:0005516">
    <property type="term" value="F:calmodulin binding"/>
    <property type="evidence" value="ECO:0007669"/>
    <property type="project" value="UniProtKB-KW"/>
</dbReference>
<organism evidence="22">
    <name type="scientific">Menopon gallinae</name>
    <name type="common">poultry shaft louse</name>
    <dbReference type="NCBI Taxonomy" id="328185"/>
    <lineage>
        <taxon>Eukaryota</taxon>
        <taxon>Metazoa</taxon>
        <taxon>Ecdysozoa</taxon>
        <taxon>Arthropoda</taxon>
        <taxon>Hexapoda</taxon>
        <taxon>Insecta</taxon>
        <taxon>Pterygota</taxon>
        <taxon>Neoptera</taxon>
        <taxon>Paraneoptera</taxon>
        <taxon>Psocodea</taxon>
        <taxon>Troctomorpha</taxon>
        <taxon>Phthiraptera</taxon>
        <taxon>Amblycera</taxon>
        <taxon>Menoponidae</taxon>
        <taxon>Menopon</taxon>
    </lineage>
</organism>
<proteinExistence type="inferred from homology"/>
<evidence type="ECO:0000256" key="12">
    <source>
        <dbReference type="ARBA" id="ARBA00022860"/>
    </source>
</evidence>
<feature type="transmembrane region" description="Helical" evidence="20">
    <location>
        <begin position="734"/>
        <end position="751"/>
    </location>
</feature>
<keyword evidence="7 20" id="KW-0812">Transmembrane</keyword>
<dbReference type="InterPro" id="IPR044880">
    <property type="entry name" value="NCX_ion-bd_dom_sf"/>
</dbReference>
<dbReference type="AlphaFoldDB" id="A0AAW2HZY9"/>
<evidence type="ECO:0000256" key="3">
    <source>
        <dbReference type="ARBA" id="ARBA00022448"/>
    </source>
</evidence>
<dbReference type="InterPro" id="IPR004836">
    <property type="entry name" value="Na_Ca_Ex"/>
</dbReference>
<protein>
    <recommendedName>
        <fullName evidence="21">Calx-beta domain-containing protein</fullName>
    </recommendedName>
</protein>
<dbReference type="PANTHER" id="PTHR11878:SF76">
    <property type="entry name" value="CALX-BETA DOMAIN-CONTAINING PROTEIN"/>
    <property type="match status" value="1"/>
</dbReference>
<dbReference type="Pfam" id="PF01699">
    <property type="entry name" value="Na_Ca_ex"/>
    <property type="match status" value="2"/>
</dbReference>
<evidence type="ECO:0000256" key="6">
    <source>
        <dbReference type="ARBA" id="ARBA00022568"/>
    </source>
</evidence>
<keyword evidence="11" id="KW-0106">Calcium</keyword>
<dbReference type="PRINTS" id="PR01259">
    <property type="entry name" value="NACAEXCHNGR"/>
</dbReference>
<comment type="similarity">
    <text evidence="2">Belongs to the Ca(2+):cation antiporter (CaCA) (TC 2.A.19) family. SLC8 subfamily.</text>
</comment>
<feature type="transmembrane region" description="Helical" evidence="20">
    <location>
        <begin position="763"/>
        <end position="786"/>
    </location>
</feature>
<evidence type="ECO:0000256" key="7">
    <source>
        <dbReference type="ARBA" id="ARBA00022692"/>
    </source>
</evidence>
<keyword evidence="13 20" id="KW-1133">Transmembrane helix</keyword>
<evidence type="ECO:0000256" key="8">
    <source>
        <dbReference type="ARBA" id="ARBA00022723"/>
    </source>
</evidence>
<evidence type="ECO:0000256" key="20">
    <source>
        <dbReference type="SAM" id="Phobius"/>
    </source>
</evidence>
<comment type="caution">
    <text evidence="22">The sequence shown here is derived from an EMBL/GenBank/DDBJ whole genome shotgun (WGS) entry which is preliminary data.</text>
</comment>
<dbReference type="GO" id="GO:0098794">
    <property type="term" value="C:postsynapse"/>
    <property type="evidence" value="ECO:0007669"/>
    <property type="project" value="TreeGrafter"/>
</dbReference>